<gene>
    <name evidence="4" type="ORF">Fmac_000770</name>
</gene>
<dbReference type="Proteomes" id="UP001603857">
    <property type="component" value="Unassembled WGS sequence"/>
</dbReference>
<reference evidence="4 5" key="1">
    <citation type="submission" date="2024-08" db="EMBL/GenBank/DDBJ databases">
        <title>Insights into the chromosomal genome structure of Flemingia macrophylla.</title>
        <authorList>
            <person name="Ding Y."/>
            <person name="Zhao Y."/>
            <person name="Bi W."/>
            <person name="Wu M."/>
            <person name="Zhao G."/>
            <person name="Gong Y."/>
            <person name="Li W."/>
            <person name="Zhang P."/>
        </authorList>
    </citation>
    <scope>NUCLEOTIDE SEQUENCE [LARGE SCALE GENOMIC DNA]</scope>
    <source>
        <strain evidence="4">DYQJB</strain>
        <tissue evidence="4">Leaf</tissue>
    </source>
</reference>
<feature type="domain" description="Legume lectin" evidence="3">
    <location>
        <begin position="32"/>
        <end position="90"/>
    </location>
</feature>
<evidence type="ECO:0000256" key="2">
    <source>
        <dbReference type="ARBA" id="ARBA00022734"/>
    </source>
</evidence>
<dbReference type="InterPro" id="IPR013320">
    <property type="entry name" value="ConA-like_dom_sf"/>
</dbReference>
<dbReference type="InterPro" id="IPR053761">
    <property type="entry name" value="Leguminous_Lectin_Domain_sf"/>
</dbReference>
<dbReference type="Gene3D" id="2.60.40.4220">
    <property type="match status" value="1"/>
</dbReference>
<comment type="caution">
    <text evidence="4">The sequence shown here is derived from an EMBL/GenBank/DDBJ whole genome shotgun (WGS) entry which is preliminary data.</text>
</comment>
<evidence type="ECO:0000313" key="4">
    <source>
        <dbReference type="EMBL" id="KAL2346770.1"/>
    </source>
</evidence>
<keyword evidence="2" id="KW-0430">Lectin</keyword>
<dbReference type="SUPFAM" id="SSF49899">
    <property type="entry name" value="Concanavalin A-like lectins/glucanases"/>
    <property type="match status" value="1"/>
</dbReference>
<dbReference type="Pfam" id="PF00139">
    <property type="entry name" value="Lectin_legB"/>
    <property type="match status" value="1"/>
</dbReference>
<dbReference type="InterPro" id="IPR050258">
    <property type="entry name" value="Leguminous_Lectin"/>
</dbReference>
<dbReference type="InterPro" id="IPR001220">
    <property type="entry name" value="Legume_lectin_dom"/>
</dbReference>
<evidence type="ECO:0000313" key="5">
    <source>
        <dbReference type="Proteomes" id="UP001603857"/>
    </source>
</evidence>
<evidence type="ECO:0000256" key="1">
    <source>
        <dbReference type="ARBA" id="ARBA00007606"/>
    </source>
</evidence>
<name>A0ABD1NF80_9FABA</name>
<organism evidence="4 5">
    <name type="scientific">Flemingia macrophylla</name>
    <dbReference type="NCBI Taxonomy" id="520843"/>
    <lineage>
        <taxon>Eukaryota</taxon>
        <taxon>Viridiplantae</taxon>
        <taxon>Streptophyta</taxon>
        <taxon>Embryophyta</taxon>
        <taxon>Tracheophyta</taxon>
        <taxon>Spermatophyta</taxon>
        <taxon>Magnoliopsida</taxon>
        <taxon>eudicotyledons</taxon>
        <taxon>Gunneridae</taxon>
        <taxon>Pentapetalae</taxon>
        <taxon>rosids</taxon>
        <taxon>fabids</taxon>
        <taxon>Fabales</taxon>
        <taxon>Fabaceae</taxon>
        <taxon>Papilionoideae</taxon>
        <taxon>50 kb inversion clade</taxon>
        <taxon>NPAAA clade</taxon>
        <taxon>indigoferoid/millettioid clade</taxon>
        <taxon>Phaseoleae</taxon>
        <taxon>Flemingia</taxon>
    </lineage>
</organism>
<dbReference type="PANTHER" id="PTHR32401:SF48">
    <property type="entry name" value="LEGUME LECTIN DOMAIN-CONTAINING PROTEIN"/>
    <property type="match status" value="1"/>
</dbReference>
<evidence type="ECO:0000259" key="3">
    <source>
        <dbReference type="Pfam" id="PF00139"/>
    </source>
</evidence>
<comment type="similarity">
    <text evidence="1">Belongs to the leguminous lectin family.</text>
</comment>
<protein>
    <recommendedName>
        <fullName evidence="3">Legume lectin domain-containing protein</fullName>
    </recommendedName>
</protein>
<keyword evidence="5" id="KW-1185">Reference proteome</keyword>
<dbReference type="EMBL" id="JBGMDY010000001">
    <property type="protein sequence ID" value="KAL2346770.1"/>
    <property type="molecule type" value="Genomic_DNA"/>
</dbReference>
<proteinExistence type="inferred from homology"/>
<dbReference type="AlphaFoldDB" id="A0ABD1NF80"/>
<dbReference type="GO" id="GO:0030246">
    <property type="term" value="F:carbohydrate binding"/>
    <property type="evidence" value="ECO:0007669"/>
    <property type="project" value="UniProtKB-KW"/>
</dbReference>
<dbReference type="PANTHER" id="PTHR32401">
    <property type="entry name" value="CONCANAVALIN A-LIKE LECTIN FAMILY PROTEIN"/>
    <property type="match status" value="1"/>
</dbReference>
<accession>A0ABD1NF80</accession>
<sequence length="113" mass="12331">MIDSLKEPMSNVYILSLPSKVVRAAIDVGDGGFIVVEFDTLMDMKFNDINGNHIGVDLNSVVSSEVGDMTSIGINLKNGDLINAWIEFNELNDFMYVGFSGSTQGSTKIHIIE</sequence>